<comment type="catalytic activity">
    <reaction evidence="12">
        <text>2,5-diamino-6-(1-D-ribitylamino)pyrimidin-4(3H)-one 5'-phosphate + NAD(+) = 2,5-diamino-6-(1-D-ribosylamino)pyrimidin-4(3H)-one 5'-phosphate + NADH + H(+)</text>
        <dbReference type="Rhea" id="RHEA:27274"/>
        <dbReference type="ChEBI" id="CHEBI:15378"/>
        <dbReference type="ChEBI" id="CHEBI:57540"/>
        <dbReference type="ChEBI" id="CHEBI:57945"/>
        <dbReference type="ChEBI" id="CHEBI:58890"/>
        <dbReference type="ChEBI" id="CHEBI:59545"/>
        <dbReference type="EC" id="1.1.1.302"/>
    </reaction>
</comment>
<dbReference type="EMBL" id="HE806321">
    <property type="protein sequence ID" value="CCH61660.1"/>
    <property type="molecule type" value="Genomic_DNA"/>
</dbReference>
<feature type="domain" description="Bacterial bifunctional deaminase-reductase C-terminal" evidence="14">
    <location>
        <begin position="29"/>
        <end position="235"/>
    </location>
</feature>
<dbReference type="FunCoup" id="I2H5K8">
    <property type="interactions" value="117"/>
</dbReference>
<evidence type="ECO:0000313" key="15">
    <source>
        <dbReference type="EMBL" id="CCH61660.1"/>
    </source>
</evidence>
<evidence type="ECO:0000256" key="7">
    <source>
        <dbReference type="ARBA" id="ARBA00022619"/>
    </source>
</evidence>
<keyword evidence="9" id="KW-0560">Oxidoreductase</keyword>
<dbReference type="OrthoDB" id="5432at2759"/>
<name>I2H5K8_HENB6</name>
<accession>I2H5K8</accession>
<protein>
    <recommendedName>
        <fullName evidence="6">2,5-diamino-6-ribosylamino-4(3H)-pyrimidinone 5'-phosphate reductase</fullName>
        <ecNumber evidence="5">1.1.1.302</ecNumber>
    </recommendedName>
    <alternativeName>
        <fullName evidence="11">2,5-diamino-6-(5-phospho-D-ribosylamino)pyrimidin-4(3H)-one reductase</fullName>
    </alternativeName>
    <alternativeName>
        <fullName evidence="10">2,5-diamino-6-ribitylamino-4(3H)-pyrimidinone 5'-phosphate synthase</fullName>
    </alternativeName>
</protein>
<keyword evidence="8" id="KW-0521">NADP</keyword>
<evidence type="ECO:0000256" key="2">
    <source>
        <dbReference type="ARBA" id="ARBA00005104"/>
    </source>
</evidence>
<dbReference type="PANTHER" id="PTHR38011">
    <property type="entry name" value="DIHYDROFOLATE REDUCTASE FAMILY PROTEIN (AFU_ORTHOLOGUE AFUA_8G06820)"/>
    <property type="match status" value="1"/>
</dbReference>
<dbReference type="GO" id="GO:0009231">
    <property type="term" value="P:riboflavin biosynthetic process"/>
    <property type="evidence" value="ECO:0007669"/>
    <property type="project" value="UniProtKB-KW"/>
</dbReference>
<comment type="subunit">
    <text evidence="4">Homodimer.</text>
</comment>
<dbReference type="GeneID" id="14496769"/>
<evidence type="ECO:0000256" key="8">
    <source>
        <dbReference type="ARBA" id="ARBA00022857"/>
    </source>
</evidence>
<evidence type="ECO:0000256" key="5">
    <source>
        <dbReference type="ARBA" id="ARBA00012851"/>
    </source>
</evidence>
<comment type="similarity">
    <text evidence="3">Belongs to the HTP reductase family.</text>
</comment>
<evidence type="ECO:0000313" key="16">
    <source>
        <dbReference type="Proteomes" id="UP000002866"/>
    </source>
</evidence>
<evidence type="ECO:0000256" key="4">
    <source>
        <dbReference type="ARBA" id="ARBA00011738"/>
    </source>
</evidence>
<dbReference type="eggNOG" id="ENOG502RZWZ">
    <property type="taxonomic scope" value="Eukaryota"/>
</dbReference>
<dbReference type="InterPro" id="IPR002734">
    <property type="entry name" value="RibDG_C"/>
</dbReference>
<evidence type="ECO:0000256" key="3">
    <source>
        <dbReference type="ARBA" id="ARBA00009723"/>
    </source>
</evidence>
<organism evidence="15 16">
    <name type="scientific">Henningerozyma blattae (strain ATCC 34711 / CBS 6284 / DSM 70876 / NBRC 10599 / NRRL Y-10934 / UCD 77-7)</name>
    <name type="common">Yeast</name>
    <name type="synonym">Tetrapisispora blattae</name>
    <dbReference type="NCBI Taxonomy" id="1071380"/>
    <lineage>
        <taxon>Eukaryota</taxon>
        <taxon>Fungi</taxon>
        <taxon>Dikarya</taxon>
        <taxon>Ascomycota</taxon>
        <taxon>Saccharomycotina</taxon>
        <taxon>Saccharomycetes</taxon>
        <taxon>Saccharomycetales</taxon>
        <taxon>Saccharomycetaceae</taxon>
        <taxon>Henningerozyma</taxon>
    </lineage>
</organism>
<dbReference type="AlphaFoldDB" id="I2H5K8"/>
<sequence length="246" mass="28164">MSLTPLRKEFPLFLKPYLPNESIRTDDRPFITLTYAQSLDSRISKGKGIRTTISHLETKTMTHYLRLHHDGILIGSGTITADNPGLNCKIDEEKIQMNSPRPIIIDPNQNWNFKDSKIEELYLKNQGKSPIVFIKENADIKYPNENVNYERLKFNKDGFNWIDIFELLSKKYQMKSIMIEGGANVINRLLMKPELIDSLIITIGSVYLGKNGVEVSPSKALKLKDVNWWKGTTDSVMCARIDSIDD</sequence>
<dbReference type="Gene3D" id="3.40.430.10">
    <property type="entry name" value="Dihydrofolate Reductase, subunit A"/>
    <property type="match status" value="1"/>
</dbReference>
<dbReference type="FunFam" id="3.40.430.10:FF:000011">
    <property type="entry name" value="Rib7p"/>
    <property type="match status" value="1"/>
</dbReference>
<proteinExistence type="inferred from homology"/>
<dbReference type="EC" id="1.1.1.302" evidence="5"/>
<gene>
    <name evidence="15" type="primary">TBLA0F01170</name>
    <name evidence="15" type="ORF">TBLA_0F01170</name>
</gene>
<evidence type="ECO:0000256" key="1">
    <source>
        <dbReference type="ARBA" id="ARBA00003555"/>
    </source>
</evidence>
<dbReference type="RefSeq" id="XP_004181179.1">
    <property type="nucleotide sequence ID" value="XM_004181131.1"/>
</dbReference>
<dbReference type="InterPro" id="IPR050765">
    <property type="entry name" value="Riboflavin_Biosynth_HTPR"/>
</dbReference>
<evidence type="ECO:0000256" key="10">
    <source>
        <dbReference type="ARBA" id="ARBA00030073"/>
    </source>
</evidence>
<dbReference type="PANTHER" id="PTHR38011:SF7">
    <property type="entry name" value="2,5-DIAMINO-6-RIBOSYLAMINO-4(3H)-PYRIMIDINONE 5'-PHOSPHATE REDUCTASE"/>
    <property type="match status" value="1"/>
</dbReference>
<keyword evidence="16" id="KW-1185">Reference proteome</keyword>
<dbReference type="Pfam" id="PF01872">
    <property type="entry name" value="RibD_C"/>
    <property type="match status" value="1"/>
</dbReference>
<comment type="pathway">
    <text evidence="2">Cofactor biosynthesis; riboflavin biosynthesis.</text>
</comment>
<evidence type="ECO:0000256" key="9">
    <source>
        <dbReference type="ARBA" id="ARBA00023002"/>
    </source>
</evidence>
<evidence type="ECO:0000256" key="11">
    <source>
        <dbReference type="ARBA" id="ARBA00031630"/>
    </source>
</evidence>
<comment type="function">
    <text evidence="1">Catalyzes an early step in riboflavin biosynthesis, the NADPH-dependent reduction of the ribose side chain of 2,5-diamino-6-ribosylamino-4(3H)-pyrimidinone 5'-phosphate, yielding 2,5-diamino-6-ribitylamino-4(3H)-pyrimidinone 5'-phosphate.</text>
</comment>
<dbReference type="STRING" id="1071380.I2H5K8"/>
<evidence type="ECO:0000256" key="12">
    <source>
        <dbReference type="ARBA" id="ARBA00047550"/>
    </source>
</evidence>
<dbReference type="GO" id="GO:0008703">
    <property type="term" value="F:5-amino-6-(5-phosphoribosylamino)uracil reductase activity"/>
    <property type="evidence" value="ECO:0007669"/>
    <property type="project" value="EnsemblFungi"/>
</dbReference>
<evidence type="ECO:0000259" key="14">
    <source>
        <dbReference type="Pfam" id="PF01872"/>
    </source>
</evidence>
<dbReference type="InParanoid" id="I2H5K8"/>
<comment type="catalytic activity">
    <reaction evidence="13">
        <text>2,5-diamino-6-(1-D-ribitylamino)pyrimidin-4(3H)-one 5'-phosphate + NADP(+) = 2,5-diamino-6-(1-D-ribosylamino)pyrimidin-4(3H)-one 5'-phosphate + NADPH + H(+)</text>
        <dbReference type="Rhea" id="RHEA:27278"/>
        <dbReference type="ChEBI" id="CHEBI:15378"/>
        <dbReference type="ChEBI" id="CHEBI:57783"/>
        <dbReference type="ChEBI" id="CHEBI:58349"/>
        <dbReference type="ChEBI" id="CHEBI:58890"/>
        <dbReference type="ChEBI" id="CHEBI:59545"/>
        <dbReference type="EC" id="1.1.1.302"/>
    </reaction>
</comment>
<keyword evidence="7" id="KW-0686">Riboflavin biosynthesis</keyword>
<reference evidence="15 16" key="1">
    <citation type="journal article" date="2011" name="Proc. Natl. Acad. Sci. U.S.A.">
        <title>Evolutionary erosion of yeast sex chromosomes by mating-type switching accidents.</title>
        <authorList>
            <person name="Gordon J.L."/>
            <person name="Armisen D."/>
            <person name="Proux-Wera E."/>
            <person name="Oheigeartaigh S.S."/>
            <person name="Byrne K.P."/>
            <person name="Wolfe K.H."/>
        </authorList>
    </citation>
    <scope>NUCLEOTIDE SEQUENCE [LARGE SCALE GENOMIC DNA]</scope>
    <source>
        <strain evidence="16">ATCC 34711 / CBS 6284 / DSM 70876 / NBRC 10599 / NRRL Y-10934 / UCD 77-7</strain>
    </source>
</reference>
<evidence type="ECO:0000256" key="13">
    <source>
        <dbReference type="ARBA" id="ARBA00049020"/>
    </source>
</evidence>
<evidence type="ECO:0000256" key="6">
    <source>
        <dbReference type="ARBA" id="ARBA00015035"/>
    </source>
</evidence>
<dbReference type="Proteomes" id="UP000002866">
    <property type="component" value="Chromosome 6"/>
</dbReference>
<dbReference type="SUPFAM" id="SSF53597">
    <property type="entry name" value="Dihydrofolate reductase-like"/>
    <property type="match status" value="1"/>
</dbReference>
<dbReference type="InterPro" id="IPR024072">
    <property type="entry name" value="DHFR-like_dom_sf"/>
</dbReference>
<dbReference type="KEGG" id="tbl:TBLA_0F01170"/>
<dbReference type="HOGENOM" id="CLU_036590_5_0_1"/>
<dbReference type="OMA" id="HYLRYHH"/>